<dbReference type="GO" id="GO:0006043">
    <property type="term" value="P:glucosamine catabolic process"/>
    <property type="evidence" value="ECO:0007669"/>
    <property type="project" value="TreeGrafter"/>
</dbReference>
<evidence type="ECO:0000313" key="6">
    <source>
        <dbReference type="EMBL" id="CCE72959.1"/>
    </source>
</evidence>
<dbReference type="GO" id="GO:0019262">
    <property type="term" value="P:N-acetylneuraminate catabolic process"/>
    <property type="evidence" value="ECO:0007669"/>
    <property type="project" value="TreeGrafter"/>
</dbReference>
<comment type="catalytic activity">
    <reaction evidence="1 4">
        <text>alpha-D-glucosamine 6-phosphate + H2O = beta-D-fructose 6-phosphate + NH4(+)</text>
        <dbReference type="Rhea" id="RHEA:12172"/>
        <dbReference type="ChEBI" id="CHEBI:15377"/>
        <dbReference type="ChEBI" id="CHEBI:28938"/>
        <dbReference type="ChEBI" id="CHEBI:57634"/>
        <dbReference type="ChEBI" id="CHEBI:75989"/>
        <dbReference type="EC" id="3.5.99.6"/>
    </reaction>
</comment>
<dbReference type="Pfam" id="PF01182">
    <property type="entry name" value="Glucosamine_iso"/>
    <property type="match status" value="1"/>
</dbReference>
<name>G8YVS6_PICSO</name>
<reference evidence="6" key="1">
    <citation type="submission" date="2011-10" db="EMBL/GenBank/DDBJ databases">
        <authorList>
            <person name="Genoscope - CEA"/>
        </authorList>
    </citation>
    <scope>NUCLEOTIDE SEQUENCE</scope>
    <source>
        <strain evidence="6">CBS 7064</strain>
    </source>
</reference>
<reference evidence="8" key="2">
    <citation type="journal article" date="2012" name="G3 (Bethesda)">
        <title>Pichia sorbitophila, an interspecies yeast hybrid reveals early steps of genome resolution following polyploidization.</title>
        <authorList>
            <person name="Leh Louis V."/>
            <person name="Despons L."/>
            <person name="Friedrich A."/>
            <person name="Martin T."/>
            <person name="Durrens P."/>
            <person name="Casaregola S."/>
            <person name="Neuveglise C."/>
            <person name="Fairhead C."/>
            <person name="Marck C."/>
            <person name="Cruz J.A."/>
            <person name="Straub M.L."/>
            <person name="Kugler V."/>
            <person name="Sacerdot C."/>
            <person name="Uzunov Z."/>
            <person name="Thierry A."/>
            <person name="Weiss S."/>
            <person name="Bleykasten C."/>
            <person name="De Montigny J."/>
            <person name="Jacques N."/>
            <person name="Jung P."/>
            <person name="Lemaire M."/>
            <person name="Mallet S."/>
            <person name="Morel G."/>
            <person name="Richard G.F."/>
            <person name="Sarkar A."/>
            <person name="Savel G."/>
            <person name="Schacherer J."/>
            <person name="Seret M.L."/>
            <person name="Talla E."/>
            <person name="Samson G."/>
            <person name="Jubin C."/>
            <person name="Poulain J."/>
            <person name="Vacherie B."/>
            <person name="Barbe V."/>
            <person name="Pelletier E."/>
            <person name="Sherman D.J."/>
            <person name="Westhof E."/>
            <person name="Weissenbach J."/>
            <person name="Baret P.V."/>
            <person name="Wincker P."/>
            <person name="Gaillardin C."/>
            <person name="Dujon B."/>
            <person name="Souciet J.L."/>
        </authorList>
    </citation>
    <scope>NUCLEOTIDE SEQUENCE [LARGE SCALE GENOMIC DNA]</scope>
    <source>
        <strain evidence="8">ATCC MYA-4447 / BCRC 22081 / CBS 7064 / NBRC 10061 / NRRL Y-12695</strain>
    </source>
</reference>
<evidence type="ECO:0000256" key="4">
    <source>
        <dbReference type="RuleBase" id="RU361197"/>
    </source>
</evidence>
<dbReference type="InterPro" id="IPR004547">
    <property type="entry name" value="Glucosamine6P_isomerase"/>
</dbReference>
<dbReference type="InParanoid" id="G8YVS6"/>
<dbReference type="InterPro" id="IPR037171">
    <property type="entry name" value="NagB/RpiA_transferase-like"/>
</dbReference>
<dbReference type="InterPro" id="IPR006148">
    <property type="entry name" value="Glc/Gal-6P_isomerase"/>
</dbReference>
<dbReference type="Proteomes" id="UP000005222">
    <property type="component" value="Chromosome B"/>
</dbReference>
<dbReference type="GO" id="GO:0006046">
    <property type="term" value="P:N-acetylglucosamine catabolic process"/>
    <property type="evidence" value="ECO:0007669"/>
    <property type="project" value="TreeGrafter"/>
</dbReference>
<evidence type="ECO:0000256" key="1">
    <source>
        <dbReference type="ARBA" id="ARBA00000644"/>
    </source>
</evidence>
<dbReference type="GO" id="GO:0005737">
    <property type="term" value="C:cytoplasm"/>
    <property type="evidence" value="ECO:0007669"/>
    <property type="project" value="TreeGrafter"/>
</dbReference>
<dbReference type="GO" id="GO:0004342">
    <property type="term" value="F:glucosamine-6-phosphate deaminase activity"/>
    <property type="evidence" value="ECO:0007669"/>
    <property type="project" value="UniProtKB-UniRule"/>
</dbReference>
<sequence>MVFKQAVFPSSSDASEYLAEHIIRRINEFGPTAQKPFVLGLPTGSSPIQVYSKLIEAYKQGRVSFKNVVTFNMDEYLGLKPTDPQSYHYFMFNKFFNHVDVPRENINILNGLAEDVELECLRYEAKIRSHGRINFFMGGLGPEGHLAFNEAGSARNSITRKVSLVQSTIDANSRFFDNDLSKVPKYALSVGISTVLDNSDEVAIIVSGKNKQFALEKTVHGKKNDPSYPSSYLQDHPNVLIVCDKEAAGLKSKL</sequence>
<dbReference type="NCBIfam" id="TIGR00502">
    <property type="entry name" value="nagB"/>
    <property type="match status" value="1"/>
</dbReference>
<protein>
    <recommendedName>
        <fullName evidence="4">Glucosamine-6-phosphate isomerase</fullName>
        <ecNumber evidence="4">3.5.99.6</ecNumber>
    </recommendedName>
    <alternativeName>
        <fullName evidence="4">Glucosamine-6-phosphate isomerase</fullName>
    </alternativeName>
</protein>
<evidence type="ECO:0000313" key="8">
    <source>
        <dbReference type="Proteomes" id="UP000005222"/>
    </source>
</evidence>
<dbReference type="HOGENOM" id="CLU_049611_0_1_1"/>
<comment type="similarity">
    <text evidence="2 4">Belongs to the glucosamine/galactosamine-6-phosphate isomerase family.</text>
</comment>
<dbReference type="InterPro" id="IPR018321">
    <property type="entry name" value="Glucosamine6P_isomerase_CS"/>
</dbReference>
<keyword evidence="8" id="KW-1185">Reference proteome</keyword>
<accession>G8YVS6</accession>
<proteinExistence type="inferred from homology"/>
<dbReference type="EC" id="3.5.99.6" evidence="4"/>
<keyword evidence="4" id="KW-0119">Carbohydrate metabolism</keyword>
<dbReference type="eggNOG" id="KOG3148">
    <property type="taxonomic scope" value="Eukaryota"/>
</dbReference>
<dbReference type="PANTHER" id="PTHR11280">
    <property type="entry name" value="GLUCOSAMINE-6-PHOSPHATE ISOMERASE"/>
    <property type="match status" value="1"/>
</dbReference>
<dbReference type="CDD" id="cd01399">
    <property type="entry name" value="GlcN6P_deaminase"/>
    <property type="match status" value="1"/>
</dbReference>
<keyword evidence="3 4" id="KW-0378">Hydrolase</keyword>
<dbReference type="AlphaFoldDB" id="G8YVS6"/>
<dbReference type="EMBL" id="FO082059">
    <property type="protein sequence ID" value="CCE72959.1"/>
    <property type="molecule type" value="Genomic_DNA"/>
</dbReference>
<dbReference type="PROSITE" id="PS01161">
    <property type="entry name" value="GLC_GALNAC_ISOMERASE"/>
    <property type="match status" value="1"/>
</dbReference>
<evidence type="ECO:0000259" key="5">
    <source>
        <dbReference type="Pfam" id="PF01182"/>
    </source>
</evidence>
<organism evidence="6 8">
    <name type="scientific">Pichia sorbitophila (strain ATCC MYA-4447 / BCRC 22081 / CBS 7064 / NBRC 10061 / NRRL Y-12695)</name>
    <name type="common">Hybrid yeast</name>
    <dbReference type="NCBI Taxonomy" id="559304"/>
    <lineage>
        <taxon>Eukaryota</taxon>
        <taxon>Fungi</taxon>
        <taxon>Dikarya</taxon>
        <taxon>Ascomycota</taxon>
        <taxon>Saccharomycotina</taxon>
        <taxon>Pichiomycetes</taxon>
        <taxon>Debaryomycetaceae</taxon>
        <taxon>Millerozyma</taxon>
    </lineage>
</organism>
<feature type="domain" description="Glucosamine/galactosamine-6-phosphate isomerase" evidence="5">
    <location>
        <begin position="11"/>
        <end position="235"/>
    </location>
</feature>
<dbReference type="OrthoDB" id="7663298at2759"/>
<evidence type="ECO:0000256" key="3">
    <source>
        <dbReference type="ARBA" id="ARBA00022801"/>
    </source>
</evidence>
<dbReference type="Proteomes" id="UP000005222">
    <property type="component" value="Chromosome A"/>
</dbReference>
<dbReference type="STRING" id="559304.G8YVS6"/>
<dbReference type="PANTHER" id="PTHR11280:SF5">
    <property type="entry name" value="GLUCOSAMINE-6-PHOSPHATE ISOMERASE"/>
    <property type="match status" value="1"/>
</dbReference>
<dbReference type="GO" id="GO:0005975">
    <property type="term" value="P:carbohydrate metabolic process"/>
    <property type="evidence" value="ECO:0007669"/>
    <property type="project" value="InterPro"/>
</dbReference>
<dbReference type="SUPFAM" id="SSF100950">
    <property type="entry name" value="NagB/RpiA/CoA transferase-like"/>
    <property type="match status" value="1"/>
</dbReference>
<dbReference type="OMA" id="MEFSKHI"/>
<dbReference type="Gene3D" id="3.40.50.1360">
    <property type="match status" value="1"/>
</dbReference>
<evidence type="ECO:0000313" key="7">
    <source>
        <dbReference type="EMBL" id="CCE73520.1"/>
    </source>
</evidence>
<gene>
    <name evidence="6" type="primary">Piso0_000566</name>
    <name evidence="6" type="ORF">GNLVRS01_PISO0A12166g</name>
    <name evidence="7" type="ORF">GNLVRS01_PISO0B12233g</name>
</gene>
<evidence type="ECO:0000256" key="2">
    <source>
        <dbReference type="ARBA" id="ARBA00005526"/>
    </source>
</evidence>
<dbReference type="EMBL" id="FO082058">
    <property type="protein sequence ID" value="CCE73520.1"/>
    <property type="molecule type" value="Genomic_DNA"/>
</dbReference>
<dbReference type="GO" id="GO:0042802">
    <property type="term" value="F:identical protein binding"/>
    <property type="evidence" value="ECO:0007669"/>
    <property type="project" value="TreeGrafter"/>
</dbReference>